<keyword evidence="1" id="KW-0812">Transmembrane</keyword>
<sequence length="231" mass="25599">MIKNNDVTISAAIPENSLTIFGYTAPLSRVEISNPSIFSVTYSQEDGYFIFDKIYVPKNTGEYCLSSTDDSSRATPPLCLPAPPPTNTSTDIGPIILAPTLSLDNSKQILTSSGQSVPNSTLTLNIFQTEKQPKLTKAANAIGLPQLTTTTDSEGHFSLNLPNQYVSDFRYFATVVTPEGFPSAKSNTLFFTFPQSPSYWFLLLFLLPLLLLFFRRRKIRYLPAVQTHPPF</sequence>
<dbReference type="Proteomes" id="UP000231407">
    <property type="component" value="Unassembled WGS sequence"/>
</dbReference>
<feature type="transmembrane region" description="Helical" evidence="1">
    <location>
        <begin position="197"/>
        <end position="214"/>
    </location>
</feature>
<name>A0A2M7ASE0_9BACT</name>
<evidence type="ECO:0000256" key="1">
    <source>
        <dbReference type="SAM" id="Phobius"/>
    </source>
</evidence>
<dbReference type="EMBL" id="PEWA01000022">
    <property type="protein sequence ID" value="PIU73542.1"/>
    <property type="molecule type" value="Genomic_DNA"/>
</dbReference>
<gene>
    <name evidence="2" type="ORF">COS78_01775</name>
</gene>
<comment type="caution">
    <text evidence="2">The sequence shown here is derived from an EMBL/GenBank/DDBJ whole genome shotgun (WGS) entry which is preliminary data.</text>
</comment>
<keyword evidence="1" id="KW-0472">Membrane</keyword>
<evidence type="ECO:0000313" key="2">
    <source>
        <dbReference type="EMBL" id="PIU73542.1"/>
    </source>
</evidence>
<proteinExistence type="predicted"/>
<protein>
    <submittedName>
        <fullName evidence="2">Uncharacterized protein</fullName>
    </submittedName>
</protein>
<evidence type="ECO:0000313" key="3">
    <source>
        <dbReference type="Proteomes" id="UP000231407"/>
    </source>
</evidence>
<keyword evidence="1" id="KW-1133">Transmembrane helix</keyword>
<accession>A0A2M7ASE0</accession>
<dbReference type="AlphaFoldDB" id="A0A2M7ASE0"/>
<organism evidence="2 3">
    <name type="scientific">Candidatus Shapirobacteria bacterium CG06_land_8_20_14_3_00_40_12</name>
    <dbReference type="NCBI Taxonomy" id="1974881"/>
    <lineage>
        <taxon>Bacteria</taxon>
        <taxon>Candidatus Shapironibacteriota</taxon>
    </lineage>
</organism>
<reference evidence="3" key="1">
    <citation type="submission" date="2017-09" db="EMBL/GenBank/DDBJ databases">
        <title>Depth-based differentiation of microbial function through sediment-hosted aquifers and enrichment of novel symbionts in the deep terrestrial subsurface.</title>
        <authorList>
            <person name="Probst A.J."/>
            <person name="Ladd B."/>
            <person name="Jarett J.K."/>
            <person name="Geller-Mcgrath D.E."/>
            <person name="Sieber C.M.K."/>
            <person name="Emerson J.B."/>
            <person name="Anantharaman K."/>
            <person name="Thomas B.C."/>
            <person name="Malmstrom R."/>
            <person name="Stieglmeier M."/>
            <person name="Klingl A."/>
            <person name="Woyke T."/>
            <person name="Ryan C.M."/>
            <person name="Banfield J.F."/>
        </authorList>
    </citation>
    <scope>NUCLEOTIDE SEQUENCE [LARGE SCALE GENOMIC DNA]</scope>
</reference>